<evidence type="ECO:0000313" key="2">
    <source>
        <dbReference type="Proteomes" id="UP000632138"/>
    </source>
</evidence>
<evidence type="ECO:0000313" key="1">
    <source>
        <dbReference type="EMBL" id="MBM2618764.1"/>
    </source>
</evidence>
<dbReference type="Proteomes" id="UP000632138">
    <property type="component" value="Unassembled WGS sequence"/>
</dbReference>
<accession>A0ABS2AG03</accession>
<comment type="caution">
    <text evidence="1">The sequence shown here is derived from an EMBL/GenBank/DDBJ whole genome shotgun (WGS) entry which is preliminary data.</text>
</comment>
<organism evidence="1 2">
    <name type="scientific">Paractinoplanes ovalisporus</name>
    <dbReference type="NCBI Taxonomy" id="2810368"/>
    <lineage>
        <taxon>Bacteria</taxon>
        <taxon>Bacillati</taxon>
        <taxon>Actinomycetota</taxon>
        <taxon>Actinomycetes</taxon>
        <taxon>Micromonosporales</taxon>
        <taxon>Micromonosporaceae</taxon>
        <taxon>Paractinoplanes</taxon>
    </lineage>
</organism>
<sequence length="594" mass="66111">MTAKPTDWTILQPYEPIGSLRQHKLTTVVSFDCSRCRGPKRSKLVTTVDDDWSRLLCNGCYGEMSAMDDEPGRLPRPGEPIDPGLHLHALARVVRAATEAEELSDEESRALAALPIEWLAVVQLYAEMMVWGELLIETVMGRETLDLELLSDELGDNSQESRDAWTARHDQLAERFSFPGEIPDEVRRFLDLDDAQFVQLLVSNRGDLPVHHPALVERWAGLAVQATKTLKDRRDRAYHAALGNPADSPGGIQRIRLLRRTIRDHAFACAQGLRAEFALTELRAGMRADQDLVGPDDEREQAWWLGQRRRKWRAVLYQLHVDGGWCPLPDGPMPGRVRERGLLVQFPDSAAQTVTLRRRGGEWELSGIRWPRTIRAGVLVTFVWARGSAVVEASTTPLDQPVSIDDTVYWDEYDPLVVTRERVPGADQNSEIPDLTPGSWIMRTVRKLGHLSPDGSAVLPESALLANCRRLGMPARLEDAVVATVPKLGSLDLVEGSVDPAGRPAYPARAGQRRLRLVRFAPQVREAGPAGTGHGPHHPRGGHLVAGFLRRLPDGAQASDEQVALHRDSAYDAGVVYHPMPPTHTFVREHRRQG</sequence>
<protein>
    <submittedName>
        <fullName evidence="1">Uncharacterized protein</fullName>
    </submittedName>
</protein>
<dbReference type="EMBL" id="JAENHP010000008">
    <property type="protein sequence ID" value="MBM2618764.1"/>
    <property type="molecule type" value="Genomic_DNA"/>
</dbReference>
<keyword evidence="2" id="KW-1185">Reference proteome</keyword>
<gene>
    <name evidence="1" type="ORF">JIG36_24710</name>
</gene>
<name>A0ABS2AG03_9ACTN</name>
<reference evidence="1 2" key="1">
    <citation type="submission" date="2021-01" db="EMBL/GenBank/DDBJ databases">
        <title>Actinoplanes sp. nov. LDG1-06 isolated from lichen.</title>
        <authorList>
            <person name="Saeng-In P."/>
            <person name="Phongsopitanun W."/>
            <person name="Kanchanasin P."/>
            <person name="Yuki M."/>
            <person name="Kudo T."/>
            <person name="Ohkuma M."/>
            <person name="Tanasupawat S."/>
        </authorList>
    </citation>
    <scope>NUCLEOTIDE SEQUENCE [LARGE SCALE GENOMIC DNA]</scope>
    <source>
        <strain evidence="1 2">LDG1-06</strain>
    </source>
</reference>
<proteinExistence type="predicted"/>
<dbReference type="RefSeq" id="WP_203378779.1">
    <property type="nucleotide sequence ID" value="NZ_JAENHP010000008.1"/>
</dbReference>